<name>A0A9I9EKP6_CUCME</name>
<dbReference type="AlphaFoldDB" id="A0A9I9EKP6"/>
<feature type="compositionally biased region" description="Basic and acidic residues" evidence="1">
    <location>
        <begin position="23"/>
        <end position="33"/>
    </location>
</feature>
<proteinExistence type="predicted"/>
<protein>
    <submittedName>
        <fullName evidence="2">Uncharacterized protein</fullName>
    </submittedName>
</protein>
<accession>A0A9I9EKP6</accession>
<sequence>MGTFILIPFLRRKLKPPQVKERFFQSKDFDKKPSFHWKRNSKKPNKKQKARQSPKELQKGAPIQQNQINITMGHKLSPLPNILA</sequence>
<reference evidence="2" key="1">
    <citation type="submission" date="2023-03" db="UniProtKB">
        <authorList>
            <consortium name="EnsemblPlants"/>
        </authorList>
    </citation>
    <scope>IDENTIFICATION</scope>
</reference>
<evidence type="ECO:0000313" key="2">
    <source>
        <dbReference type="EnsemblPlants" id="MELO3C034725.2.1"/>
    </source>
</evidence>
<evidence type="ECO:0000256" key="1">
    <source>
        <dbReference type="SAM" id="MobiDB-lite"/>
    </source>
</evidence>
<organism evidence="2">
    <name type="scientific">Cucumis melo</name>
    <name type="common">Muskmelon</name>
    <dbReference type="NCBI Taxonomy" id="3656"/>
    <lineage>
        <taxon>Eukaryota</taxon>
        <taxon>Viridiplantae</taxon>
        <taxon>Streptophyta</taxon>
        <taxon>Embryophyta</taxon>
        <taxon>Tracheophyta</taxon>
        <taxon>Spermatophyta</taxon>
        <taxon>Magnoliopsida</taxon>
        <taxon>eudicotyledons</taxon>
        <taxon>Gunneridae</taxon>
        <taxon>Pentapetalae</taxon>
        <taxon>rosids</taxon>
        <taxon>fabids</taxon>
        <taxon>Cucurbitales</taxon>
        <taxon>Cucurbitaceae</taxon>
        <taxon>Benincaseae</taxon>
        <taxon>Cucumis</taxon>
    </lineage>
</organism>
<feature type="compositionally biased region" description="Basic residues" evidence="1">
    <location>
        <begin position="34"/>
        <end position="52"/>
    </location>
</feature>
<feature type="region of interest" description="Disordered" evidence="1">
    <location>
        <begin position="23"/>
        <end position="84"/>
    </location>
</feature>
<dbReference type="Gramene" id="MELO3C034725.2.1">
    <property type="protein sequence ID" value="MELO3C034725.2.1"/>
    <property type="gene ID" value="MELO3C034725.2"/>
</dbReference>
<dbReference type="EnsemblPlants" id="MELO3C034725.2.1">
    <property type="protein sequence ID" value="MELO3C034725.2.1"/>
    <property type="gene ID" value="MELO3C034725.2"/>
</dbReference>